<feature type="region of interest" description="Disordered" evidence="2">
    <location>
        <begin position="202"/>
        <end position="316"/>
    </location>
</feature>
<dbReference type="Proteomes" id="UP000553632">
    <property type="component" value="Unassembled WGS sequence"/>
</dbReference>
<keyword evidence="4" id="KW-1185">Reference proteome</keyword>
<name>A0A7J6S5U5_PEROL</name>
<feature type="compositionally biased region" description="Polar residues" evidence="2">
    <location>
        <begin position="272"/>
        <end position="287"/>
    </location>
</feature>
<gene>
    <name evidence="3" type="ORF">FOZ63_028501</name>
</gene>
<evidence type="ECO:0000313" key="4">
    <source>
        <dbReference type="Proteomes" id="UP000553632"/>
    </source>
</evidence>
<feature type="compositionally biased region" description="Polar residues" evidence="2">
    <location>
        <begin position="227"/>
        <end position="240"/>
    </location>
</feature>
<evidence type="ECO:0000256" key="1">
    <source>
        <dbReference type="SAM" id="Coils"/>
    </source>
</evidence>
<dbReference type="EMBL" id="JABANO010020556">
    <property type="protein sequence ID" value="KAF4728304.1"/>
    <property type="molecule type" value="Genomic_DNA"/>
</dbReference>
<dbReference type="AlphaFoldDB" id="A0A7J6S5U5"/>
<feature type="coiled-coil region" evidence="1">
    <location>
        <begin position="66"/>
        <end position="100"/>
    </location>
</feature>
<organism evidence="3 4">
    <name type="scientific">Perkinsus olseni</name>
    <name type="common">Perkinsus atlanticus</name>
    <dbReference type="NCBI Taxonomy" id="32597"/>
    <lineage>
        <taxon>Eukaryota</taxon>
        <taxon>Sar</taxon>
        <taxon>Alveolata</taxon>
        <taxon>Perkinsozoa</taxon>
        <taxon>Perkinsea</taxon>
        <taxon>Perkinsida</taxon>
        <taxon>Perkinsidae</taxon>
        <taxon>Perkinsus</taxon>
    </lineage>
</organism>
<protein>
    <submittedName>
        <fullName evidence="3">Uncharacterized protein</fullName>
    </submittedName>
</protein>
<feature type="non-terminal residue" evidence="3">
    <location>
        <position position="1"/>
    </location>
</feature>
<reference evidence="3 4" key="1">
    <citation type="submission" date="2020-04" db="EMBL/GenBank/DDBJ databases">
        <title>Perkinsus olseni comparative genomics.</title>
        <authorList>
            <person name="Bogema D.R."/>
        </authorList>
    </citation>
    <scope>NUCLEOTIDE SEQUENCE [LARGE SCALE GENOMIC DNA]</scope>
    <source>
        <strain evidence="3 4">ATCC PRA-207</strain>
    </source>
</reference>
<keyword evidence="1" id="KW-0175">Coiled coil</keyword>
<evidence type="ECO:0000256" key="2">
    <source>
        <dbReference type="SAM" id="MobiDB-lite"/>
    </source>
</evidence>
<accession>A0A7J6S5U5</accession>
<comment type="caution">
    <text evidence="3">The sequence shown here is derived from an EMBL/GenBank/DDBJ whole genome shotgun (WGS) entry which is preliminary data.</text>
</comment>
<sequence>MSGCSPRSKRFPDEDAPNTAHLMKLIVEKEATVEYLKNRVLTLQNRFGLGQQLGGFDELVKDIRSFIELQRQLASRECRVAALERDNAALRSELETLQQAYEVNFRRSDDRRIKLEHLVGEQEETLNYLNSLVQSYELEASREEEREAEGCGNPLIFRRETMREIDDRAMADEPCTPVPKIPGRHDIRENKWGTEIVAPSPHSVEALHETPTSDQCRGSPSRGATAETLSNAEDSSSPELTSGERESHGPEVLVQASTAGHASRVPVKSHPSEVSSNLTHPTSSTIVNRDLAIASSHCSGSEPPRYRHRPTPLGSP</sequence>
<proteinExistence type="predicted"/>
<evidence type="ECO:0000313" key="3">
    <source>
        <dbReference type="EMBL" id="KAF4728304.1"/>
    </source>
</evidence>